<dbReference type="Gene3D" id="2.40.128.270">
    <property type="match status" value="1"/>
</dbReference>
<keyword evidence="2" id="KW-0732">Signal</keyword>
<dbReference type="Pfam" id="PF03724">
    <property type="entry name" value="META"/>
    <property type="match status" value="1"/>
</dbReference>
<dbReference type="RefSeq" id="WP_076033519.1">
    <property type="nucleotide sequence ID" value="NZ_BKPH01000003.1"/>
</dbReference>
<evidence type="ECO:0000313" key="5">
    <source>
        <dbReference type="Proteomes" id="UP000185674"/>
    </source>
</evidence>
<evidence type="ECO:0000313" key="4">
    <source>
        <dbReference type="EMBL" id="APV37436.1"/>
    </source>
</evidence>
<accession>A0A1P8EMH7</accession>
<dbReference type="InterPro" id="IPR053147">
    <property type="entry name" value="Hsp_HslJ-like"/>
</dbReference>
<sequence>MLIKIVHIAAVLSLASLLSACQSTQAPPQKQQHNKKHTANHAVKSTETPRSTDGVQDVTWQITHIQQKRANFFNQLPAIRLNSTLNTVNGHTGCNPVFGRYLYNFSQSRLSFDVKADHQVCDRALVQEANLMDALQRIVSFKRQGNELLLLDKEQNVLIVAQRK</sequence>
<dbReference type="InterPro" id="IPR005184">
    <property type="entry name" value="DUF306_Meta_HslJ"/>
</dbReference>
<dbReference type="EMBL" id="CP016896">
    <property type="protein sequence ID" value="APV37436.1"/>
    <property type="molecule type" value="Genomic_DNA"/>
</dbReference>
<dbReference type="eggNOG" id="COG3187">
    <property type="taxonomic scope" value="Bacteria"/>
</dbReference>
<dbReference type="PANTHER" id="PTHR35535:SF2">
    <property type="entry name" value="DUF306 DOMAIN-CONTAINING PROTEIN"/>
    <property type="match status" value="1"/>
</dbReference>
<feature type="compositionally biased region" description="Polar residues" evidence="1">
    <location>
        <begin position="43"/>
        <end position="52"/>
    </location>
</feature>
<dbReference type="PROSITE" id="PS51257">
    <property type="entry name" value="PROKAR_LIPOPROTEIN"/>
    <property type="match status" value="1"/>
</dbReference>
<evidence type="ECO:0000256" key="1">
    <source>
        <dbReference type="SAM" id="MobiDB-lite"/>
    </source>
</evidence>
<feature type="region of interest" description="Disordered" evidence="1">
    <location>
        <begin position="25"/>
        <end position="52"/>
    </location>
</feature>
<organism evidence="4 5">
    <name type="scientific">Acinetobacter soli</name>
    <dbReference type="NCBI Taxonomy" id="487316"/>
    <lineage>
        <taxon>Bacteria</taxon>
        <taxon>Pseudomonadati</taxon>
        <taxon>Pseudomonadota</taxon>
        <taxon>Gammaproteobacteria</taxon>
        <taxon>Moraxellales</taxon>
        <taxon>Moraxellaceae</taxon>
        <taxon>Acinetobacter</taxon>
    </lineage>
</organism>
<dbReference type="PANTHER" id="PTHR35535">
    <property type="entry name" value="HEAT SHOCK PROTEIN HSLJ"/>
    <property type="match status" value="1"/>
</dbReference>
<feature type="signal peptide" evidence="2">
    <location>
        <begin position="1"/>
        <end position="26"/>
    </location>
</feature>
<dbReference type="InterPro" id="IPR038670">
    <property type="entry name" value="HslJ-like_sf"/>
</dbReference>
<proteinExistence type="predicted"/>
<name>A0A1P8EMH7_9GAMM</name>
<evidence type="ECO:0000256" key="2">
    <source>
        <dbReference type="SAM" id="SignalP"/>
    </source>
</evidence>
<dbReference type="Proteomes" id="UP000185674">
    <property type="component" value="Chromosome"/>
</dbReference>
<feature type="domain" description="DUF306" evidence="3">
    <location>
        <begin position="55"/>
        <end position="159"/>
    </location>
</feature>
<evidence type="ECO:0000259" key="3">
    <source>
        <dbReference type="Pfam" id="PF03724"/>
    </source>
</evidence>
<feature type="chain" id="PRO_5012184974" evidence="2">
    <location>
        <begin position="27"/>
        <end position="164"/>
    </location>
</feature>
<reference evidence="4 5" key="1">
    <citation type="submission" date="2016-08" db="EMBL/GenBank/DDBJ databases">
        <title>Complete genome sequence of Acinetobacter baylyi strain GFJ2.</title>
        <authorList>
            <person name="Tabata M."/>
            <person name="Kuboki S."/>
            <person name="Gibu N."/>
            <person name="Kinouchi Y."/>
            <person name="Vangnai A."/>
            <person name="Kasai D."/>
            <person name="Fukuda M."/>
        </authorList>
    </citation>
    <scope>NUCLEOTIDE SEQUENCE [LARGE SCALE GENOMIC DNA]</scope>
    <source>
        <strain evidence="4 5">GFJ2</strain>
    </source>
</reference>
<dbReference type="AlphaFoldDB" id="A0A1P8EMH7"/>
<gene>
    <name evidence="4" type="ORF">BEN76_16065</name>
</gene>
<protein>
    <submittedName>
        <fullName evidence="4">META domain-containing protein</fullName>
    </submittedName>
</protein>
<dbReference type="KEGG" id="asol:BEN76_16065"/>